<feature type="domain" description="BZIP" evidence="2">
    <location>
        <begin position="112"/>
        <end position="127"/>
    </location>
</feature>
<gene>
    <name evidence="3" type="ORF">WJX73_001834</name>
</gene>
<dbReference type="InterPro" id="IPR004827">
    <property type="entry name" value="bZIP"/>
</dbReference>
<dbReference type="PROSITE" id="PS00036">
    <property type="entry name" value="BZIP_BASIC"/>
    <property type="match status" value="1"/>
</dbReference>
<sequence>MDPLTGLLDPDPQGFDDLLSVFDGFPMPEQDPRDQVLPFIGMDANPEMYPDYSPGSHLQPKCSDPLADIMMSLPVYQLGKSSSEDSCKQDAETPTQKESSSGGKTGNNKSQKLKEKNRRAQQKFREKKKEQDREAAGRVGELMAQLKASETHKGMLQRSRWMLTAAALEKDDVLETSARFSPAQGLNGWDTRLVLQLQTAWPQPVLLSPKKIVGMSYIEFSALWQDLAAAMVLQLPAARRDTDGTAAAKLQAMVNELRAMSGFMAMGNGEVLSAFIEAPANKGNTTAWSLVAEMMNVQPYQKQQLRGWREAYLATTGKLYAARANLQAALQRAIDSGIEIGLEPTTGCNLRQLLDANREDLQRVSFDFHTQCWVQGLTAVQTAICVIKAAPAAPDLLTIISTMT</sequence>
<dbReference type="GO" id="GO:0003700">
    <property type="term" value="F:DNA-binding transcription factor activity"/>
    <property type="evidence" value="ECO:0007669"/>
    <property type="project" value="InterPro"/>
</dbReference>
<dbReference type="AlphaFoldDB" id="A0AAW1NNX5"/>
<feature type="compositionally biased region" description="Basic and acidic residues" evidence="1">
    <location>
        <begin position="82"/>
        <end position="91"/>
    </location>
</feature>
<evidence type="ECO:0000313" key="3">
    <source>
        <dbReference type="EMBL" id="KAK9788456.1"/>
    </source>
</evidence>
<evidence type="ECO:0000259" key="2">
    <source>
        <dbReference type="PROSITE" id="PS00036"/>
    </source>
</evidence>
<dbReference type="CDD" id="cd14688">
    <property type="entry name" value="bZIP_YAP"/>
    <property type="match status" value="1"/>
</dbReference>
<evidence type="ECO:0000256" key="1">
    <source>
        <dbReference type="SAM" id="MobiDB-lite"/>
    </source>
</evidence>
<dbReference type="Proteomes" id="UP001465755">
    <property type="component" value="Unassembled WGS sequence"/>
</dbReference>
<evidence type="ECO:0000313" key="4">
    <source>
        <dbReference type="Proteomes" id="UP001465755"/>
    </source>
</evidence>
<proteinExistence type="predicted"/>
<reference evidence="3 4" key="1">
    <citation type="journal article" date="2024" name="Nat. Commun.">
        <title>Phylogenomics reveals the evolutionary origins of lichenization in chlorophyte algae.</title>
        <authorList>
            <person name="Puginier C."/>
            <person name="Libourel C."/>
            <person name="Otte J."/>
            <person name="Skaloud P."/>
            <person name="Haon M."/>
            <person name="Grisel S."/>
            <person name="Petersen M."/>
            <person name="Berrin J.G."/>
            <person name="Delaux P.M."/>
            <person name="Dal Grande F."/>
            <person name="Keller J."/>
        </authorList>
    </citation>
    <scope>NUCLEOTIDE SEQUENCE [LARGE SCALE GENOMIC DNA]</scope>
    <source>
        <strain evidence="3 4">SAG 2036</strain>
    </source>
</reference>
<organism evidence="3 4">
    <name type="scientific">Symbiochloris irregularis</name>
    <dbReference type="NCBI Taxonomy" id="706552"/>
    <lineage>
        <taxon>Eukaryota</taxon>
        <taxon>Viridiplantae</taxon>
        <taxon>Chlorophyta</taxon>
        <taxon>core chlorophytes</taxon>
        <taxon>Trebouxiophyceae</taxon>
        <taxon>Trebouxiales</taxon>
        <taxon>Trebouxiaceae</taxon>
        <taxon>Symbiochloris</taxon>
    </lineage>
</organism>
<feature type="compositionally biased region" description="Low complexity" evidence="1">
    <location>
        <begin position="97"/>
        <end position="110"/>
    </location>
</feature>
<keyword evidence="4" id="KW-1185">Reference proteome</keyword>
<comment type="caution">
    <text evidence="3">The sequence shown here is derived from an EMBL/GenBank/DDBJ whole genome shotgun (WGS) entry which is preliminary data.</text>
</comment>
<accession>A0AAW1NNX5</accession>
<feature type="compositionally biased region" description="Basic and acidic residues" evidence="1">
    <location>
        <begin position="123"/>
        <end position="136"/>
    </location>
</feature>
<dbReference type="EMBL" id="JALJOQ010000225">
    <property type="protein sequence ID" value="KAK9788456.1"/>
    <property type="molecule type" value="Genomic_DNA"/>
</dbReference>
<feature type="region of interest" description="Disordered" evidence="1">
    <location>
        <begin position="80"/>
        <end position="138"/>
    </location>
</feature>
<name>A0AAW1NNX5_9CHLO</name>
<protein>
    <recommendedName>
        <fullName evidence="2">BZIP domain-containing protein</fullName>
    </recommendedName>
</protein>